<evidence type="ECO:0000313" key="2">
    <source>
        <dbReference type="Proteomes" id="UP000542742"/>
    </source>
</evidence>
<dbReference type="EMBL" id="JACHMF010000001">
    <property type="protein sequence ID" value="MBB4697655.1"/>
    <property type="molecule type" value="Genomic_DNA"/>
</dbReference>
<name>A0A7W7D1M3_9ACTN</name>
<reference evidence="1 2" key="1">
    <citation type="submission" date="2020-08" db="EMBL/GenBank/DDBJ databases">
        <title>Sequencing the genomes of 1000 actinobacteria strains.</title>
        <authorList>
            <person name="Klenk H.-P."/>
        </authorList>
    </citation>
    <scope>NUCLEOTIDE SEQUENCE [LARGE SCALE GENOMIC DNA]</scope>
    <source>
        <strain evidence="1 2">DSM 45518</strain>
    </source>
</reference>
<dbReference type="AlphaFoldDB" id="A0A7W7D1M3"/>
<keyword evidence="2" id="KW-1185">Reference proteome</keyword>
<sequence length="94" mass="10489">MRHRPMMPLAVDEDRGWLLTADAGPTLRNALPDDREARLRGWREMLRACAVLQRTPAPKAREMTALGVPDMRPEVLPGRLATLLAEIPKPTPVS</sequence>
<dbReference type="RefSeq" id="WP_184955740.1">
    <property type="nucleotide sequence ID" value="NZ_BOMC01000033.1"/>
</dbReference>
<gene>
    <name evidence="1" type="ORF">BKA14_007803</name>
</gene>
<evidence type="ECO:0000313" key="1">
    <source>
        <dbReference type="EMBL" id="MBB4697655.1"/>
    </source>
</evidence>
<proteinExistence type="predicted"/>
<dbReference type="Proteomes" id="UP000542742">
    <property type="component" value="Unassembled WGS sequence"/>
</dbReference>
<organism evidence="1 2">
    <name type="scientific">Paractinoplanes abujensis</name>
    <dbReference type="NCBI Taxonomy" id="882441"/>
    <lineage>
        <taxon>Bacteria</taxon>
        <taxon>Bacillati</taxon>
        <taxon>Actinomycetota</taxon>
        <taxon>Actinomycetes</taxon>
        <taxon>Micromonosporales</taxon>
        <taxon>Micromonosporaceae</taxon>
        <taxon>Paractinoplanes</taxon>
    </lineage>
</organism>
<comment type="caution">
    <text evidence="1">The sequence shown here is derived from an EMBL/GenBank/DDBJ whole genome shotgun (WGS) entry which is preliminary data.</text>
</comment>
<protein>
    <submittedName>
        <fullName evidence="1">Uncharacterized protein</fullName>
    </submittedName>
</protein>
<accession>A0A7W7D1M3</accession>